<accession>A0A8S5M5Z3</accession>
<protein>
    <submittedName>
        <fullName evidence="1">Uncharacterized protein</fullName>
    </submittedName>
</protein>
<organism evidence="1">
    <name type="scientific">Myoviridae sp. ctCL221</name>
    <dbReference type="NCBI Taxonomy" id="2826630"/>
    <lineage>
        <taxon>Viruses</taxon>
        <taxon>Duplodnaviria</taxon>
        <taxon>Heunggongvirae</taxon>
        <taxon>Uroviricota</taxon>
        <taxon>Caudoviricetes</taxon>
    </lineage>
</organism>
<name>A0A8S5M5Z3_9CAUD</name>
<reference evidence="1" key="1">
    <citation type="journal article" date="2021" name="Proc. Natl. Acad. Sci. U.S.A.">
        <title>A Catalog of Tens of Thousands of Viruses from Human Metagenomes Reveals Hidden Associations with Chronic Diseases.</title>
        <authorList>
            <person name="Tisza M.J."/>
            <person name="Buck C.B."/>
        </authorList>
    </citation>
    <scope>NUCLEOTIDE SEQUENCE</scope>
    <source>
        <strain evidence="1">CtCL221</strain>
    </source>
</reference>
<dbReference type="EMBL" id="BK014833">
    <property type="protein sequence ID" value="DAD77753.1"/>
    <property type="molecule type" value="Genomic_DNA"/>
</dbReference>
<sequence length="57" mass="6686">MPRIIEKNTEPAKIYVSSMFKLKIKIAQKDYKLLEVKAVTCKYLKDIKCQNLREGIL</sequence>
<evidence type="ECO:0000313" key="1">
    <source>
        <dbReference type="EMBL" id="DAD77753.1"/>
    </source>
</evidence>
<proteinExistence type="predicted"/>